<dbReference type="AlphaFoldDB" id="A0AAW8NG99"/>
<reference evidence="1" key="1">
    <citation type="submission" date="2023-07" db="EMBL/GenBank/DDBJ databases">
        <title>Sorghum-associated microbial communities from plants grown in Nebraska, USA.</title>
        <authorList>
            <person name="Schachtman D."/>
        </authorList>
    </citation>
    <scope>NUCLEOTIDE SEQUENCE</scope>
    <source>
        <strain evidence="1">BE261</strain>
    </source>
</reference>
<dbReference type="EMBL" id="JAVDWN010000027">
    <property type="protein sequence ID" value="MDR7166101.1"/>
    <property type="molecule type" value="Genomic_DNA"/>
</dbReference>
<dbReference type="Proteomes" id="UP001262032">
    <property type="component" value="Unassembled WGS sequence"/>
</dbReference>
<evidence type="ECO:0000313" key="2">
    <source>
        <dbReference type="Proteomes" id="UP001262032"/>
    </source>
</evidence>
<accession>A0AAW8NG99</accession>
<comment type="caution">
    <text evidence="1">The sequence shown here is derived from an EMBL/GenBank/DDBJ whole genome shotgun (WGS) entry which is preliminary data.</text>
</comment>
<dbReference type="RefSeq" id="WP_174177434.1">
    <property type="nucleotide sequence ID" value="NZ_JABTYH010000010.1"/>
</dbReference>
<name>A0AAW8NG99_PSEOX</name>
<organism evidence="1 2">
    <name type="scientific">Pseudarthrobacter oxydans</name>
    <name type="common">Arthrobacter oxydans</name>
    <dbReference type="NCBI Taxonomy" id="1671"/>
    <lineage>
        <taxon>Bacteria</taxon>
        <taxon>Bacillati</taxon>
        <taxon>Actinomycetota</taxon>
        <taxon>Actinomycetes</taxon>
        <taxon>Micrococcales</taxon>
        <taxon>Micrococcaceae</taxon>
        <taxon>Pseudarthrobacter</taxon>
    </lineage>
</organism>
<proteinExistence type="predicted"/>
<sequence>MTMQECSVNRCTARADEVFYVEGPDEQALPVCASHKEIMDSGEDWVLRHQAGNAGHSSGILTLHDVPWRVLAVSAMKVGGNKPGLILHLTLSHSGESKETQLLLPWDEAEVLKGILDS</sequence>
<evidence type="ECO:0000313" key="1">
    <source>
        <dbReference type="EMBL" id="MDR7166101.1"/>
    </source>
</evidence>
<gene>
    <name evidence="1" type="ORF">J2X12_004155</name>
</gene>
<protein>
    <submittedName>
        <fullName evidence="1">Uncharacterized protein</fullName>
    </submittedName>
</protein>